<evidence type="ECO:0000313" key="12">
    <source>
        <dbReference type="Proteomes" id="UP000318571"/>
    </source>
</evidence>
<sequence>MRFKKSYRPFEDSTRMASVTSGVEAQTDLRPDEFEAAENEGEEDEEGLQYDLWEGQFSLTSGPTEDDLSSFCPTKAIKNARNQRKLLDRWSSQDIDNLITEFDTLKGFDYDTNEKRLLLQRQMSSVDLPGSVPKNRMKNGDYTKLCWNNNNTLHEDLSEEVQMLQEQVGHLAESQATTDDKYSKVKQDNTSLIARIHMLEENIRELELRSDERLDEEQKRNKELLARLEREKHLEIENHTLRLQTLEKENGKLHQETANLRSTLEKIKLEKRTTEDYLLDAQNSLTQLQDEHNGVLEARKRDQDAFEVERGQSKHLINELTKEVEILSTRTSHHVGVVNGKGGQIIEDDPLEVMPSRIKELESEIRNLREDRRHLEEKNEELMGQILNKGLEEGKSILISTDASKPSIDHEIQEMSDNQIRTALKEQKDVNFQLRNYIDGILMNIIEKYPELLEVRK</sequence>
<dbReference type="PANTHER" id="PTHR15726:SF7">
    <property type="entry name" value="NUCLEAR FALLOUT, ISOFORM J"/>
    <property type="match status" value="1"/>
</dbReference>
<dbReference type="InterPro" id="IPR057316">
    <property type="entry name" value="Rab11-FIP3/4_dom"/>
</dbReference>
<dbReference type="GO" id="GO:0055038">
    <property type="term" value="C:recycling endosome membrane"/>
    <property type="evidence" value="ECO:0007669"/>
    <property type="project" value="UniProtKB-SubCell"/>
</dbReference>
<feature type="compositionally biased region" description="Acidic residues" evidence="9">
    <location>
        <begin position="34"/>
        <end position="48"/>
    </location>
</feature>
<dbReference type="Proteomes" id="UP000318571">
    <property type="component" value="Chromosome 1"/>
</dbReference>
<feature type="compositionally biased region" description="Polar residues" evidence="9">
    <location>
        <begin position="15"/>
        <end position="24"/>
    </location>
</feature>
<evidence type="ECO:0000313" key="11">
    <source>
        <dbReference type="EMBL" id="TRY69447.1"/>
    </source>
</evidence>
<keyword evidence="6 8" id="KW-0175">Coiled coil</keyword>
<evidence type="ECO:0000256" key="8">
    <source>
        <dbReference type="SAM" id="Coils"/>
    </source>
</evidence>
<keyword evidence="5" id="KW-0967">Endosome</keyword>
<dbReference type="OMA" id="RQHHVPI"/>
<accession>A0A553NVJ1</accession>
<evidence type="ECO:0000256" key="9">
    <source>
        <dbReference type="SAM" id="MobiDB-lite"/>
    </source>
</evidence>
<dbReference type="Gene3D" id="1.20.5.2440">
    <property type="match status" value="1"/>
</dbReference>
<dbReference type="PANTHER" id="PTHR15726">
    <property type="entry name" value="RAB11-FAMILY INTERACTING PROTEIN"/>
    <property type="match status" value="1"/>
</dbReference>
<dbReference type="GO" id="GO:0032465">
    <property type="term" value="P:regulation of cytokinesis"/>
    <property type="evidence" value="ECO:0007669"/>
    <property type="project" value="TreeGrafter"/>
</dbReference>
<gene>
    <name evidence="11" type="ORF">TCAL_05088</name>
</gene>
<comment type="subcellular location">
    <subcellularLocation>
        <location evidence="2">Cleavage furrow</location>
    </subcellularLocation>
    <subcellularLocation>
        <location evidence="1">Midbody</location>
    </subcellularLocation>
    <subcellularLocation>
        <location evidence="3">Recycling endosome membrane</location>
        <topology evidence="3">Peripheral membrane protein</topology>
    </subcellularLocation>
</comment>
<evidence type="ECO:0000256" key="4">
    <source>
        <dbReference type="ARBA" id="ARBA00022448"/>
    </source>
</evidence>
<evidence type="ECO:0000256" key="7">
    <source>
        <dbReference type="ARBA" id="ARBA00023136"/>
    </source>
</evidence>
<dbReference type="STRING" id="6832.A0A553NVJ1"/>
<dbReference type="GO" id="GO:0032456">
    <property type="term" value="P:endocytic recycling"/>
    <property type="evidence" value="ECO:0007669"/>
    <property type="project" value="TreeGrafter"/>
</dbReference>
<evidence type="ECO:0000256" key="1">
    <source>
        <dbReference type="ARBA" id="ARBA00004214"/>
    </source>
</evidence>
<dbReference type="Pfam" id="PF09457">
    <property type="entry name" value="RBD-FIP"/>
    <property type="match status" value="1"/>
</dbReference>
<proteinExistence type="predicted"/>
<dbReference type="AlphaFoldDB" id="A0A553NVJ1"/>
<reference evidence="11 12" key="1">
    <citation type="journal article" date="2018" name="Nat. Ecol. Evol.">
        <title>Genomic signatures of mitonuclear coevolution across populations of Tigriopus californicus.</title>
        <authorList>
            <person name="Barreto F.S."/>
            <person name="Watson E.T."/>
            <person name="Lima T.G."/>
            <person name="Willett C.S."/>
            <person name="Edmands S."/>
            <person name="Li W."/>
            <person name="Burton R.S."/>
        </authorList>
    </citation>
    <scope>NUCLEOTIDE SEQUENCE [LARGE SCALE GENOMIC DNA]</scope>
    <source>
        <strain evidence="11 12">San Diego</strain>
    </source>
</reference>
<dbReference type="InterPro" id="IPR037245">
    <property type="entry name" value="FIP-RBD_C_sf"/>
</dbReference>
<name>A0A553NVJ1_TIGCA</name>
<dbReference type="EMBL" id="VCGU01000010">
    <property type="protein sequence ID" value="TRY69447.1"/>
    <property type="molecule type" value="Genomic_DNA"/>
</dbReference>
<dbReference type="GO" id="GO:0030139">
    <property type="term" value="C:endocytic vesicle"/>
    <property type="evidence" value="ECO:0007669"/>
    <property type="project" value="TreeGrafter"/>
</dbReference>
<dbReference type="Pfam" id="PF25450">
    <property type="entry name" value="Rab11-FIP3"/>
    <property type="match status" value="1"/>
</dbReference>
<keyword evidence="12" id="KW-1185">Reference proteome</keyword>
<dbReference type="PROSITE" id="PS51511">
    <property type="entry name" value="FIP_RBD"/>
    <property type="match status" value="1"/>
</dbReference>
<dbReference type="SUPFAM" id="SSF144270">
    <property type="entry name" value="Eferin C-derminal domain-like"/>
    <property type="match status" value="1"/>
</dbReference>
<protein>
    <recommendedName>
        <fullName evidence="10">FIP-RBD domain-containing protein</fullName>
    </recommendedName>
</protein>
<dbReference type="GO" id="GO:0032154">
    <property type="term" value="C:cleavage furrow"/>
    <property type="evidence" value="ECO:0007669"/>
    <property type="project" value="UniProtKB-SubCell"/>
</dbReference>
<comment type="caution">
    <text evidence="11">The sequence shown here is derived from an EMBL/GenBank/DDBJ whole genome shotgun (WGS) entry which is preliminary data.</text>
</comment>
<evidence type="ECO:0000256" key="6">
    <source>
        <dbReference type="ARBA" id="ARBA00023054"/>
    </source>
</evidence>
<organism evidence="11 12">
    <name type="scientific">Tigriopus californicus</name>
    <name type="common">Marine copepod</name>
    <dbReference type="NCBI Taxonomy" id="6832"/>
    <lineage>
        <taxon>Eukaryota</taxon>
        <taxon>Metazoa</taxon>
        <taxon>Ecdysozoa</taxon>
        <taxon>Arthropoda</taxon>
        <taxon>Crustacea</taxon>
        <taxon>Multicrustacea</taxon>
        <taxon>Hexanauplia</taxon>
        <taxon>Copepoda</taxon>
        <taxon>Harpacticoida</taxon>
        <taxon>Harpacticidae</taxon>
        <taxon>Tigriopus</taxon>
    </lineage>
</organism>
<evidence type="ECO:0000256" key="3">
    <source>
        <dbReference type="ARBA" id="ARBA00004654"/>
    </source>
</evidence>
<feature type="coiled-coil region" evidence="8">
    <location>
        <begin position="154"/>
        <end position="263"/>
    </location>
</feature>
<feature type="domain" description="FIP-RBD" evidence="10">
    <location>
        <begin position="394"/>
        <end position="456"/>
    </location>
</feature>
<keyword evidence="4" id="KW-0813">Transport</keyword>
<dbReference type="InterPro" id="IPR051977">
    <property type="entry name" value="Rab11-interacting_regulator"/>
</dbReference>
<feature type="region of interest" description="Disordered" evidence="9">
    <location>
        <begin position="1"/>
        <end position="48"/>
    </location>
</feature>
<feature type="coiled-coil region" evidence="8">
    <location>
        <begin position="351"/>
        <end position="385"/>
    </location>
</feature>
<keyword evidence="7" id="KW-0472">Membrane</keyword>
<dbReference type="GO" id="GO:0030496">
    <property type="term" value="C:midbody"/>
    <property type="evidence" value="ECO:0007669"/>
    <property type="project" value="UniProtKB-SubCell"/>
</dbReference>
<evidence type="ECO:0000259" key="10">
    <source>
        <dbReference type="PROSITE" id="PS51511"/>
    </source>
</evidence>
<evidence type="ECO:0000256" key="5">
    <source>
        <dbReference type="ARBA" id="ARBA00022753"/>
    </source>
</evidence>
<evidence type="ECO:0000256" key="2">
    <source>
        <dbReference type="ARBA" id="ARBA00004626"/>
    </source>
</evidence>
<dbReference type="InterPro" id="IPR019018">
    <property type="entry name" value="Rab-bd_FIP-RBD"/>
</dbReference>